<dbReference type="GO" id="GO:0006396">
    <property type="term" value="P:RNA processing"/>
    <property type="evidence" value="ECO:0007669"/>
    <property type="project" value="InterPro"/>
</dbReference>
<dbReference type="InterPro" id="IPR001537">
    <property type="entry name" value="SpoU_MeTrfase"/>
</dbReference>
<dbReference type="InterPro" id="IPR004441">
    <property type="entry name" value="rRNA_MeTrfase_TrmH"/>
</dbReference>
<comment type="caution">
    <text evidence="4">The sequence shown here is derived from an EMBL/GenBank/DDBJ whole genome shotgun (WGS) entry which is preliminary data.</text>
</comment>
<evidence type="ECO:0000313" key="5">
    <source>
        <dbReference type="Proteomes" id="UP000231019"/>
    </source>
</evidence>
<evidence type="ECO:0000259" key="3">
    <source>
        <dbReference type="Pfam" id="PF00588"/>
    </source>
</evidence>
<feature type="domain" description="tRNA/rRNA methyltransferase SpoU type" evidence="3">
    <location>
        <begin position="22"/>
        <end position="163"/>
    </location>
</feature>
<protein>
    <submittedName>
        <fullName evidence="4">RNA methyltransferase</fullName>
    </submittedName>
</protein>
<gene>
    <name evidence="4" type="ORF">COW36_12305</name>
</gene>
<keyword evidence="2 4" id="KW-0808">Transferase</keyword>
<dbReference type="InterPro" id="IPR029028">
    <property type="entry name" value="Alpha/beta_knot_MTases"/>
</dbReference>
<dbReference type="GO" id="GO:0008173">
    <property type="term" value="F:RNA methyltransferase activity"/>
    <property type="evidence" value="ECO:0007669"/>
    <property type="project" value="InterPro"/>
</dbReference>
<dbReference type="PANTHER" id="PTHR46429:SF1">
    <property type="entry name" value="23S RRNA (GUANOSINE-2'-O-)-METHYLTRANSFERASE RLMB"/>
    <property type="match status" value="1"/>
</dbReference>
<proteinExistence type="predicted"/>
<dbReference type="InterPro" id="IPR029026">
    <property type="entry name" value="tRNA_m1G_MTases_N"/>
</dbReference>
<evidence type="ECO:0000256" key="1">
    <source>
        <dbReference type="ARBA" id="ARBA00022603"/>
    </source>
</evidence>
<sequence>MSLYDTSTGVYTECKGNAMSEIYLILHNIRSLHNVGSLFRTADGAGVSKIYLTGLTGFPPRKEIHKTALGAEEFVAWEHHWELEPVLNQLKAEGVQLIGVERCERSQHYLRVDYRLPVAFLLGNEVWGLEPEVIESMDALVNIPMHGQKESLNVSVCGGILLYGVRAWAEFKGISL</sequence>
<keyword evidence="1 4" id="KW-0489">Methyltransferase</keyword>
<reference evidence="4 5" key="1">
    <citation type="submission" date="2017-09" db="EMBL/GenBank/DDBJ databases">
        <title>Depth-based differentiation of microbial function through sediment-hosted aquifers and enrichment of novel symbionts in the deep terrestrial subsurface.</title>
        <authorList>
            <person name="Probst A.J."/>
            <person name="Ladd B."/>
            <person name="Jarett J.K."/>
            <person name="Geller-Mcgrath D.E."/>
            <person name="Sieber C.M."/>
            <person name="Emerson J.B."/>
            <person name="Anantharaman K."/>
            <person name="Thomas B.C."/>
            <person name="Malmstrom R."/>
            <person name="Stieglmeier M."/>
            <person name="Klingl A."/>
            <person name="Woyke T."/>
            <person name="Ryan C.M."/>
            <person name="Banfield J.F."/>
        </authorList>
    </citation>
    <scope>NUCLEOTIDE SEQUENCE [LARGE SCALE GENOMIC DNA]</scope>
    <source>
        <strain evidence="4">CG17_big_fil_post_rev_8_21_14_2_50_48_46</strain>
    </source>
</reference>
<accession>A0A2M7G3T3</accession>
<dbReference type="PANTHER" id="PTHR46429">
    <property type="entry name" value="23S RRNA (GUANOSINE-2'-O-)-METHYLTRANSFERASE RLMB"/>
    <property type="match status" value="1"/>
</dbReference>
<dbReference type="GO" id="GO:0032259">
    <property type="term" value="P:methylation"/>
    <property type="evidence" value="ECO:0007669"/>
    <property type="project" value="UniProtKB-KW"/>
</dbReference>
<evidence type="ECO:0000313" key="4">
    <source>
        <dbReference type="EMBL" id="PIW16542.1"/>
    </source>
</evidence>
<dbReference type="Pfam" id="PF00588">
    <property type="entry name" value="SpoU_methylase"/>
    <property type="match status" value="1"/>
</dbReference>
<name>A0A2M7G3T3_9BACT</name>
<organism evidence="4 5">
    <name type="scientific">bacterium (Candidatus Blackallbacteria) CG17_big_fil_post_rev_8_21_14_2_50_48_46</name>
    <dbReference type="NCBI Taxonomy" id="2014261"/>
    <lineage>
        <taxon>Bacteria</taxon>
        <taxon>Candidatus Blackallbacteria</taxon>
    </lineage>
</organism>
<evidence type="ECO:0000256" key="2">
    <source>
        <dbReference type="ARBA" id="ARBA00022679"/>
    </source>
</evidence>
<dbReference type="AlphaFoldDB" id="A0A2M7G3T3"/>
<dbReference type="GO" id="GO:0003723">
    <property type="term" value="F:RNA binding"/>
    <property type="evidence" value="ECO:0007669"/>
    <property type="project" value="InterPro"/>
</dbReference>
<dbReference type="SUPFAM" id="SSF75217">
    <property type="entry name" value="alpha/beta knot"/>
    <property type="match status" value="1"/>
</dbReference>
<dbReference type="EMBL" id="PFFQ01000037">
    <property type="protein sequence ID" value="PIW16542.1"/>
    <property type="molecule type" value="Genomic_DNA"/>
</dbReference>
<dbReference type="Gene3D" id="3.40.1280.10">
    <property type="match status" value="1"/>
</dbReference>
<dbReference type="GO" id="GO:0005829">
    <property type="term" value="C:cytosol"/>
    <property type="evidence" value="ECO:0007669"/>
    <property type="project" value="TreeGrafter"/>
</dbReference>
<dbReference type="Proteomes" id="UP000231019">
    <property type="component" value="Unassembled WGS sequence"/>
</dbReference>